<proteinExistence type="predicted"/>
<evidence type="ECO:0000313" key="4">
    <source>
        <dbReference type="Proteomes" id="UP000244930"/>
    </source>
</evidence>
<dbReference type="KEGG" id="acom:CEW83_02715"/>
<evidence type="ECO:0000313" key="3">
    <source>
        <dbReference type="EMBL" id="AWI74265.1"/>
    </source>
</evidence>
<gene>
    <name evidence="3" type="ORF">CEW83_02715</name>
</gene>
<dbReference type="SUPFAM" id="SSF51556">
    <property type="entry name" value="Metallo-dependent hydrolases"/>
    <property type="match status" value="1"/>
</dbReference>
<feature type="domain" description="Amidohydrolase-related" evidence="2">
    <location>
        <begin position="79"/>
        <end position="367"/>
    </location>
</feature>
<accession>A0A2U8GP45</accession>
<dbReference type="PANTHER" id="PTHR21240">
    <property type="entry name" value="2-AMINO-3-CARBOXYLMUCONATE-6-SEMIALDEHYDE DECARBOXYLASE"/>
    <property type="match status" value="1"/>
</dbReference>
<dbReference type="InterPro" id="IPR006680">
    <property type="entry name" value="Amidohydro-rel"/>
</dbReference>
<dbReference type="GO" id="GO:0005737">
    <property type="term" value="C:cytoplasm"/>
    <property type="evidence" value="ECO:0007669"/>
    <property type="project" value="TreeGrafter"/>
</dbReference>
<dbReference type="Proteomes" id="UP000244930">
    <property type="component" value="Chromosome"/>
</dbReference>
<reference evidence="3 4" key="1">
    <citation type="submission" date="2017-06" db="EMBL/GenBank/DDBJ databases">
        <title>Azoarcus.</title>
        <authorList>
            <person name="Woo J.-H."/>
            <person name="Kim H.-S."/>
        </authorList>
    </citation>
    <scope>NUCLEOTIDE SEQUENCE [LARGE SCALE GENOMIC DNA]</scope>
    <source>
        <strain evidence="3 4">TSPY31</strain>
    </source>
</reference>
<keyword evidence="1" id="KW-0456">Lyase</keyword>
<dbReference type="AlphaFoldDB" id="A0A2U8GP45"/>
<keyword evidence="3" id="KW-0378">Hydrolase</keyword>
<keyword evidence="4" id="KW-1185">Reference proteome</keyword>
<name>A0A2U8GP45_9RHOO</name>
<sequence length="438" mass="48718">MKLEDLVLVSIDDHAIEPPNAFARHMPARFKGREPHIETLKGRDVWVFEGRATGYMGLNSVVGRPKEEYGMEPLGYEHMRRGTWDVQSRVDDMNANGVLGSLCFPTFPGFAGQRFQQYPDARDVSLAAIQAYNDWHLHDWCNAAPGRFIPMALIPWWDPQAAAAEINRMAKGGVHAISLSDNPALHGFPSIHDEYWDPVWKACADNAVVINCHIGTGVKADHASDLSPIDAWITSMPISIANSAADWIWAPMWKKYPTLKMALSEGGIGWIPYLLERADFTHRHHKAWTNADFGGKKPSEVFKEHIITCFIEDDFGLQNLKHIGEDMVGWECDYPHSDCTWPNSPEVVWESFKHLPDATIDKVTHLNVMREYSYAPFDILGRENCTVGALRAQAAAKGVNTAPTQGMGGAAPKREAGKPVTSGDINAMFKQADAETAL</sequence>
<dbReference type="InterPro" id="IPR032466">
    <property type="entry name" value="Metal_Hydrolase"/>
</dbReference>
<dbReference type="Gene3D" id="3.20.20.140">
    <property type="entry name" value="Metal-dependent hydrolases"/>
    <property type="match status" value="1"/>
</dbReference>
<dbReference type="Pfam" id="PF04909">
    <property type="entry name" value="Amidohydro_2"/>
    <property type="match status" value="1"/>
</dbReference>
<dbReference type="GO" id="GO:0016831">
    <property type="term" value="F:carboxy-lyase activity"/>
    <property type="evidence" value="ECO:0007669"/>
    <property type="project" value="InterPro"/>
</dbReference>
<dbReference type="InterPro" id="IPR032465">
    <property type="entry name" value="ACMSD"/>
</dbReference>
<evidence type="ECO:0000259" key="2">
    <source>
        <dbReference type="Pfam" id="PF04909"/>
    </source>
</evidence>
<dbReference type="RefSeq" id="WP_108947973.1">
    <property type="nucleotide sequence ID" value="NZ_CP022187.1"/>
</dbReference>
<dbReference type="GO" id="GO:0016787">
    <property type="term" value="F:hydrolase activity"/>
    <property type="evidence" value="ECO:0007669"/>
    <property type="project" value="UniProtKB-KW"/>
</dbReference>
<organism evidence="3 4">
    <name type="scientific">Parazoarcus communis</name>
    <dbReference type="NCBI Taxonomy" id="41977"/>
    <lineage>
        <taxon>Bacteria</taxon>
        <taxon>Pseudomonadati</taxon>
        <taxon>Pseudomonadota</taxon>
        <taxon>Betaproteobacteria</taxon>
        <taxon>Rhodocyclales</taxon>
        <taxon>Zoogloeaceae</taxon>
        <taxon>Parazoarcus</taxon>
    </lineage>
</organism>
<dbReference type="GO" id="GO:0019748">
    <property type="term" value="P:secondary metabolic process"/>
    <property type="evidence" value="ECO:0007669"/>
    <property type="project" value="TreeGrafter"/>
</dbReference>
<evidence type="ECO:0000256" key="1">
    <source>
        <dbReference type="ARBA" id="ARBA00023239"/>
    </source>
</evidence>
<protein>
    <submittedName>
        <fullName evidence="3">Amidohydrolase</fullName>
    </submittedName>
</protein>
<dbReference type="PANTHER" id="PTHR21240:SF28">
    <property type="entry name" value="ISO-OROTATE DECARBOXYLASE (EUROFUNG)"/>
    <property type="match status" value="1"/>
</dbReference>
<dbReference type="EMBL" id="CP022187">
    <property type="protein sequence ID" value="AWI74265.1"/>
    <property type="molecule type" value="Genomic_DNA"/>
</dbReference>